<feature type="transmembrane region" description="Helical" evidence="1">
    <location>
        <begin position="405"/>
        <end position="425"/>
    </location>
</feature>
<keyword evidence="1" id="KW-1133">Transmembrane helix</keyword>
<feature type="transmembrane region" description="Helical" evidence="1">
    <location>
        <begin position="457"/>
        <end position="478"/>
    </location>
</feature>
<feature type="transmembrane region" description="Helical" evidence="1">
    <location>
        <begin position="21"/>
        <end position="39"/>
    </location>
</feature>
<feature type="transmembrane region" description="Helical" evidence="1">
    <location>
        <begin position="342"/>
        <end position="363"/>
    </location>
</feature>
<proteinExistence type="predicted"/>
<evidence type="ECO:0000313" key="3">
    <source>
        <dbReference type="Proteomes" id="UP001324533"/>
    </source>
</evidence>
<keyword evidence="3" id="KW-1185">Reference proteome</keyword>
<dbReference type="Proteomes" id="UP001324533">
    <property type="component" value="Chromosome"/>
</dbReference>
<feature type="transmembrane region" description="Helical" evidence="1">
    <location>
        <begin position="316"/>
        <end position="335"/>
    </location>
</feature>
<feature type="transmembrane region" description="Helical" evidence="1">
    <location>
        <begin position="125"/>
        <end position="143"/>
    </location>
</feature>
<gene>
    <name evidence="2" type="ORF">T9R20_13700</name>
</gene>
<feature type="transmembrane region" description="Helical" evidence="1">
    <location>
        <begin position="216"/>
        <end position="236"/>
    </location>
</feature>
<feature type="transmembrane region" description="Helical" evidence="1">
    <location>
        <begin position="375"/>
        <end position="398"/>
    </location>
</feature>
<feature type="transmembrane region" description="Helical" evidence="1">
    <location>
        <begin position="149"/>
        <end position="173"/>
    </location>
</feature>
<evidence type="ECO:0000256" key="1">
    <source>
        <dbReference type="SAM" id="Phobius"/>
    </source>
</evidence>
<feature type="transmembrane region" description="Helical" evidence="1">
    <location>
        <begin position="431"/>
        <end position="450"/>
    </location>
</feature>
<name>A0ABZ0V9D5_9MICO</name>
<sequence>MVLERVDRPRTAGRPAFHRPPARVLAVIAGALAVTAAHFALAPWWTGLTIVAAGCLAIAFALVLRLPQQHPILLGSLVAVFAVVLHATVIVNEGYARFPTAWLHSGYTAHVMAHHDVLPSLGARFSWPAFFVVTAAALSPMGVGVPEEVLRWAPVFFVLACLPPVLVIARRCLGGVDLSPHPRRRRRVPRPGAWRTPWLAVWLFPAVNWLGQDYFAPQSLAFLLGLSILALVLVLADRPPSYWRPRDGVVGRGSLLWPRRPRLPEREIATGRAGQALMLVGVFVVLCAAVAMGHQLTPFVVALQLGVLWYAGRLPWMLPVWIVGVTALIWVSWGASDFWIPFLNDVFGGVGNPVGNVAAGISARTGGSPDHQLVVAVRMGLAAAIVVAAAAGIVVEFVRERRVELSLPLLAAAPGILVFAQSYGGEGVLRVFLYASPFLAMLIAKLLPVGRRMPRRAVSLIVIATLAMVPPFLVARYGNAPFERVTPDEVALASCMYDTAPEGSTLLSVSPHLAWQFRDLADHRHLSANETAFDAETVADLERRVEDTPEPRFLIVTEPQLQFVVRSLGAPASWPSDLRAELASDPDLTPVCENPAGVVYRMAGDR</sequence>
<feature type="transmembrane region" description="Helical" evidence="1">
    <location>
        <begin position="45"/>
        <end position="64"/>
    </location>
</feature>
<keyword evidence="1" id="KW-0472">Membrane</keyword>
<reference evidence="2 3" key="1">
    <citation type="submission" date="2023-06" db="EMBL/GenBank/DDBJ databases">
        <title>Rock-solubilizing bacteria, Microbacterium invictum, promotes re-establishment of vegetation in rocky wasteland by accelerating rock bio-weathering and reshaping soil bacterial community.</title>
        <authorList>
            <person name="Liu C."/>
        </authorList>
    </citation>
    <scope>NUCLEOTIDE SEQUENCE [LARGE SCALE GENOMIC DNA]</scope>
    <source>
        <strain evidence="2 3">X-18</strain>
    </source>
</reference>
<keyword evidence="1" id="KW-0812">Transmembrane</keyword>
<dbReference type="EMBL" id="CP139779">
    <property type="protein sequence ID" value="WQB69739.1"/>
    <property type="molecule type" value="Genomic_DNA"/>
</dbReference>
<accession>A0ABZ0V9D5</accession>
<evidence type="ECO:0000313" key="2">
    <source>
        <dbReference type="EMBL" id="WQB69739.1"/>
    </source>
</evidence>
<protein>
    <submittedName>
        <fullName evidence="2">Uncharacterized protein</fullName>
    </submittedName>
</protein>
<feature type="transmembrane region" description="Helical" evidence="1">
    <location>
        <begin position="276"/>
        <end position="296"/>
    </location>
</feature>
<feature type="transmembrane region" description="Helical" evidence="1">
    <location>
        <begin position="71"/>
        <end position="89"/>
    </location>
</feature>
<dbReference type="RefSeq" id="WP_322409861.1">
    <property type="nucleotide sequence ID" value="NZ_CP139779.1"/>
</dbReference>
<organism evidence="2 3">
    <name type="scientific">Microbacterium invictum</name>
    <dbReference type="NCBI Taxonomy" id="515415"/>
    <lineage>
        <taxon>Bacteria</taxon>
        <taxon>Bacillati</taxon>
        <taxon>Actinomycetota</taxon>
        <taxon>Actinomycetes</taxon>
        <taxon>Micrococcales</taxon>
        <taxon>Microbacteriaceae</taxon>
        <taxon>Microbacterium</taxon>
    </lineage>
</organism>